<feature type="domain" description="Integration host factor-like helix-two turn-helix" evidence="1">
    <location>
        <begin position="34"/>
        <end position="101"/>
    </location>
</feature>
<evidence type="ECO:0000313" key="3">
    <source>
        <dbReference type="Proteomes" id="UP001500200"/>
    </source>
</evidence>
<sequence>MSVTLKALSPEERSDALEKAARARARRALAKEQLRTGELSIARLIKSAQTDEAIARMRVSELIEAVPGIGPVRAAAIMAEIGIAPSRRLRGLGIHQSRSLIDFMEDKYSV</sequence>
<dbReference type="InterPro" id="IPR047806">
    <property type="entry name" value="IHF_actinobact"/>
</dbReference>
<dbReference type="Pfam" id="PF22525">
    <property type="entry name" value="H2TH_5"/>
    <property type="match status" value="1"/>
</dbReference>
<keyword evidence="3" id="KW-1185">Reference proteome</keyword>
<evidence type="ECO:0000259" key="1">
    <source>
        <dbReference type="Pfam" id="PF22525"/>
    </source>
</evidence>
<dbReference type="Gene3D" id="1.10.8.50">
    <property type="match status" value="1"/>
</dbReference>
<proteinExistence type="predicted"/>
<dbReference type="InterPro" id="IPR055201">
    <property type="entry name" value="IHF-like_H2TH"/>
</dbReference>
<comment type="caution">
    <text evidence="2">The sequence shown here is derived from an EMBL/GenBank/DDBJ whole genome shotgun (WGS) entry which is preliminary data.</text>
</comment>
<dbReference type="NCBIfam" id="NF041260">
    <property type="entry name" value="actino_IHF"/>
    <property type="match status" value="1"/>
</dbReference>
<accession>A0ABP9SK97</accession>
<dbReference type="EMBL" id="BAABKK010000024">
    <property type="protein sequence ID" value="GAA5197424.1"/>
    <property type="molecule type" value="Genomic_DNA"/>
</dbReference>
<name>A0ABP9SK97_9MICC</name>
<reference evidence="3" key="1">
    <citation type="journal article" date="2019" name="Int. J. Syst. Evol. Microbiol.">
        <title>The Global Catalogue of Microorganisms (GCM) 10K type strain sequencing project: providing services to taxonomists for standard genome sequencing and annotation.</title>
        <authorList>
            <consortium name="The Broad Institute Genomics Platform"/>
            <consortium name="The Broad Institute Genome Sequencing Center for Infectious Disease"/>
            <person name="Wu L."/>
            <person name="Ma J."/>
        </authorList>
    </citation>
    <scope>NUCLEOTIDE SEQUENCE [LARGE SCALE GENOMIC DNA]</scope>
    <source>
        <strain evidence="3">JCM 18514</strain>
    </source>
</reference>
<dbReference type="Proteomes" id="UP001500200">
    <property type="component" value="Unassembled WGS sequence"/>
</dbReference>
<organism evidence="2 3">
    <name type="scientific">Arthrobacter gyeryongensis</name>
    <dbReference type="NCBI Taxonomy" id="1650592"/>
    <lineage>
        <taxon>Bacteria</taxon>
        <taxon>Bacillati</taxon>
        <taxon>Actinomycetota</taxon>
        <taxon>Actinomycetes</taxon>
        <taxon>Micrococcales</taxon>
        <taxon>Micrococcaceae</taxon>
        <taxon>Arthrobacter</taxon>
    </lineage>
</organism>
<protein>
    <submittedName>
        <fullName evidence="2">Integration host factor, actinobacterial type</fullName>
    </submittedName>
</protein>
<evidence type="ECO:0000313" key="2">
    <source>
        <dbReference type="EMBL" id="GAA5197424.1"/>
    </source>
</evidence>
<dbReference type="SUPFAM" id="SSF46946">
    <property type="entry name" value="S13-like H2TH domain"/>
    <property type="match status" value="1"/>
</dbReference>
<gene>
    <name evidence="2" type="primary">mihF</name>
    <name evidence="2" type="ORF">GCM10023346_31990</name>
</gene>
<dbReference type="InterPro" id="IPR010979">
    <property type="entry name" value="Ribosomal_uS13-like_H2TH"/>
</dbReference>